<dbReference type="Gene3D" id="1.10.510.10">
    <property type="entry name" value="Transferase(Phosphotransferase) domain 1"/>
    <property type="match status" value="1"/>
</dbReference>
<evidence type="ECO:0000256" key="3">
    <source>
        <dbReference type="ARBA" id="ARBA00022679"/>
    </source>
</evidence>
<dbReference type="STRING" id="2163413.A0A4P6XLL0"/>
<dbReference type="GO" id="GO:0005524">
    <property type="term" value="F:ATP binding"/>
    <property type="evidence" value="ECO:0007669"/>
    <property type="project" value="UniProtKB-KW"/>
</dbReference>
<dbReference type="AlphaFoldDB" id="A0A4P6XLL0"/>
<dbReference type="Gene3D" id="3.30.200.20">
    <property type="entry name" value="Phosphorylase Kinase, domain 1"/>
    <property type="match status" value="1"/>
</dbReference>
<dbReference type="InterPro" id="IPR011009">
    <property type="entry name" value="Kinase-like_dom_sf"/>
</dbReference>
<evidence type="ECO:0000256" key="4">
    <source>
        <dbReference type="ARBA" id="ARBA00022741"/>
    </source>
</evidence>
<keyword evidence="9" id="KW-1185">Reference proteome</keyword>
<gene>
    <name evidence="8" type="primary">MPUL0B08860</name>
    <name evidence="8" type="ORF">METSCH_B08860</name>
</gene>
<dbReference type="PROSITE" id="PS00108">
    <property type="entry name" value="PROTEIN_KINASE_ST"/>
    <property type="match status" value="1"/>
</dbReference>
<keyword evidence="2 8" id="KW-0723">Serine/threonine-protein kinase</keyword>
<evidence type="ECO:0000256" key="5">
    <source>
        <dbReference type="ARBA" id="ARBA00022777"/>
    </source>
</evidence>
<sequence length="306" mass="34923">MGILARLRGCENSRVVLGKGISGKVELHQKGKSSYVVKTYHCKEEHESRKEYRKRVLYEYHLLASIDHPNFIKVVKSDVSLDGLSVKMYMEAGAQDLGALLKHSHDRLTRMEVFSIWKQICEGLRYLHLIGLCHRDLKLENLVMDRSFSKVKIIDLVTATDCRQPAVGIVGSARYMAPEMASKISYDGLKVDIWSIGIIVFYLISREFPWKQASHVDPRFVAYNQRQMLGKDGVSNGDSFPLPARDKNNDFFREYPASAVLLLSQMLLVDPDRRKSIDSICADEWFHTLNVCAFKSLLKGHEDSIQ</sequence>
<dbReference type="PANTHER" id="PTHR24346:SF82">
    <property type="entry name" value="KP78A-RELATED"/>
    <property type="match status" value="1"/>
</dbReference>
<evidence type="ECO:0000256" key="1">
    <source>
        <dbReference type="ARBA" id="ARBA00010791"/>
    </source>
</evidence>
<keyword evidence="5 8" id="KW-0418">Kinase</keyword>
<name>A0A4P6XLL0_9ASCO</name>
<keyword evidence="4" id="KW-0547">Nucleotide-binding</keyword>
<dbReference type="PROSITE" id="PS50011">
    <property type="entry name" value="PROTEIN_KINASE_DOM"/>
    <property type="match status" value="1"/>
</dbReference>
<dbReference type="SUPFAM" id="SSF56112">
    <property type="entry name" value="Protein kinase-like (PK-like)"/>
    <property type="match status" value="1"/>
</dbReference>
<dbReference type="InterPro" id="IPR000719">
    <property type="entry name" value="Prot_kinase_dom"/>
</dbReference>
<proteinExistence type="inferred from homology"/>
<dbReference type="PANTHER" id="PTHR24346">
    <property type="entry name" value="MAP/MICROTUBULE AFFINITY-REGULATING KINASE"/>
    <property type="match status" value="1"/>
</dbReference>
<accession>A0A4P6XLL0</accession>
<protein>
    <submittedName>
        <fullName evidence="8">Serine/threonine protein kinase</fullName>
    </submittedName>
</protein>
<comment type="similarity">
    <text evidence="1">Belongs to the protein kinase superfamily. CAMK Ser/Thr protein kinase family. NIM1 subfamily.</text>
</comment>
<dbReference type="SMART" id="SM00220">
    <property type="entry name" value="S_TKc"/>
    <property type="match status" value="1"/>
</dbReference>
<dbReference type="Pfam" id="PF00069">
    <property type="entry name" value="Pkinase"/>
    <property type="match status" value="1"/>
</dbReference>
<keyword evidence="6" id="KW-0067">ATP-binding</keyword>
<keyword evidence="3" id="KW-0808">Transferase</keyword>
<dbReference type="GO" id="GO:0005737">
    <property type="term" value="C:cytoplasm"/>
    <property type="evidence" value="ECO:0007669"/>
    <property type="project" value="TreeGrafter"/>
</dbReference>
<organism evidence="8 9">
    <name type="scientific">Metschnikowia aff. pulcherrima</name>
    <dbReference type="NCBI Taxonomy" id="2163413"/>
    <lineage>
        <taxon>Eukaryota</taxon>
        <taxon>Fungi</taxon>
        <taxon>Dikarya</taxon>
        <taxon>Ascomycota</taxon>
        <taxon>Saccharomycotina</taxon>
        <taxon>Pichiomycetes</taxon>
        <taxon>Metschnikowiaceae</taxon>
        <taxon>Metschnikowia</taxon>
    </lineage>
</organism>
<feature type="domain" description="Protein kinase" evidence="7">
    <location>
        <begin position="11"/>
        <end position="286"/>
    </location>
</feature>
<evidence type="ECO:0000256" key="2">
    <source>
        <dbReference type="ARBA" id="ARBA00022527"/>
    </source>
</evidence>
<evidence type="ECO:0000313" key="8">
    <source>
        <dbReference type="EMBL" id="QBM87679.1"/>
    </source>
</evidence>
<evidence type="ECO:0000256" key="6">
    <source>
        <dbReference type="ARBA" id="ARBA00022840"/>
    </source>
</evidence>
<dbReference type="InterPro" id="IPR008271">
    <property type="entry name" value="Ser/Thr_kinase_AS"/>
</dbReference>
<dbReference type="GO" id="GO:0035556">
    <property type="term" value="P:intracellular signal transduction"/>
    <property type="evidence" value="ECO:0007669"/>
    <property type="project" value="TreeGrafter"/>
</dbReference>
<evidence type="ECO:0000313" key="9">
    <source>
        <dbReference type="Proteomes" id="UP000292447"/>
    </source>
</evidence>
<evidence type="ECO:0000259" key="7">
    <source>
        <dbReference type="PROSITE" id="PS50011"/>
    </source>
</evidence>
<dbReference type="GO" id="GO:0004674">
    <property type="term" value="F:protein serine/threonine kinase activity"/>
    <property type="evidence" value="ECO:0007669"/>
    <property type="project" value="UniProtKB-KW"/>
</dbReference>
<dbReference type="EMBL" id="CP034457">
    <property type="protein sequence ID" value="QBM87679.1"/>
    <property type="molecule type" value="Genomic_DNA"/>
</dbReference>
<reference evidence="9" key="1">
    <citation type="submission" date="2019-03" db="EMBL/GenBank/DDBJ databases">
        <title>Snf2 controls pulcherriminic acid biosynthesis and connects pigmentation and antifungal activity of the yeast Metschnikowia pulcherrima.</title>
        <authorList>
            <person name="Gore-Lloyd D."/>
            <person name="Sumann I."/>
            <person name="Brachmann A.O."/>
            <person name="Schneeberger K."/>
            <person name="Ortiz-Merino R.A."/>
            <person name="Moreno-Beltran M."/>
            <person name="Schlaefli M."/>
            <person name="Kirner P."/>
            <person name="Santos Kron A."/>
            <person name="Wolfe K.H."/>
            <person name="Piel J."/>
            <person name="Ahrens C.H."/>
            <person name="Henk D."/>
            <person name="Freimoser F.M."/>
        </authorList>
    </citation>
    <scope>NUCLEOTIDE SEQUENCE [LARGE SCALE GENOMIC DNA]</scope>
    <source>
        <strain evidence="9">APC 1.2</strain>
    </source>
</reference>
<dbReference type="Proteomes" id="UP000292447">
    <property type="component" value="Chromosome II"/>
</dbReference>